<sequence length="571" mass="63822">MNSNSNKPSSTSNSNQFELFNNNQPSQQQSHHPTSSSTNNKMFNNSTSHHDSPTSVTITSTNHHQLELTKSTQPLNHHHPLLNNEPNDLSIKKERGPPSLRKKQSQRFTVAHNQPSLEPSVPALPPSYLSHHNHPQPQQPQPPSSQQYIRHRTPSISSVSDSEYTPTSDLVHPPYMSASSNSSAGQFATVPFGVSAPVSRTNTNHSGNIPSSLGTPLTGNSSLVPGSAESDDEVIPTAIVIKNIPFSVRREQLLAILDDLMIPAPYAFNYHFDNGVFRGLAFANFRSASEADAAVAGLNGFDITGRKLRVEYKKVLQAGEKERIEKEKAIKRMRSMQLQKETVFDPYHHQQAPMPSSFAYHQQDSEPNQMLPTRPFVPEFLQQPPPSQSQSLQSSVAKELDMNDPQTLELFSRIVIFKEDNFRDEFAFAKSLTSIQRRIVHQIAKKLELEHRSEGVGDERFVVVSKPSKNALSSLRVKKSMPDMRSGEPKMVHSLGGRKSTVNLRSTPHHHHQTTTPELEHSFNSLMLNHQQNHHIIRQPKGPESGTFKGFGKFRNHPGIVIDDHDGNNHI</sequence>
<feature type="compositionally biased region" description="Polar residues" evidence="9">
    <location>
        <begin position="41"/>
        <end position="60"/>
    </location>
</feature>
<feature type="region of interest" description="Disordered" evidence="9">
    <location>
        <begin position="1"/>
        <end position="60"/>
    </location>
</feature>
<dbReference type="KEGG" id="mlr:MELLADRAFT_115949"/>
<dbReference type="PROSITE" id="PS51061">
    <property type="entry name" value="R3H"/>
    <property type="match status" value="1"/>
</dbReference>
<dbReference type="InterPro" id="IPR000504">
    <property type="entry name" value="RRM_dom"/>
</dbReference>
<dbReference type="PANTHER" id="PTHR23003">
    <property type="entry name" value="RNA RECOGNITION MOTIF RRM DOMAIN CONTAINING PROTEIN"/>
    <property type="match status" value="1"/>
</dbReference>
<dbReference type="InterPro" id="IPR001374">
    <property type="entry name" value="R3H_dom"/>
</dbReference>
<dbReference type="PANTHER" id="PTHR23003:SF17">
    <property type="entry name" value="RNA-BINDING PROTEIN PIN4"/>
    <property type="match status" value="1"/>
</dbReference>
<evidence type="ECO:0000256" key="2">
    <source>
        <dbReference type="ARBA" id="ARBA00022741"/>
    </source>
</evidence>
<keyword evidence="5" id="KW-0067">ATP-binding</keyword>
<dbReference type="HOGENOM" id="CLU_428367_0_0_1"/>
<dbReference type="FunFam" id="3.30.1370.50:FF:000002">
    <property type="entry name" value="Immunoglobulin mu DNA-binding protein 2"/>
    <property type="match status" value="1"/>
</dbReference>
<dbReference type="PROSITE" id="PS50102">
    <property type="entry name" value="RRM"/>
    <property type="match status" value="1"/>
</dbReference>
<feature type="domain" description="R3H" evidence="11">
    <location>
        <begin position="404"/>
        <end position="468"/>
    </location>
</feature>
<evidence type="ECO:0000256" key="3">
    <source>
        <dbReference type="ARBA" id="ARBA00022801"/>
    </source>
</evidence>
<dbReference type="VEuPathDB" id="FungiDB:MELLADRAFT_115949"/>
<evidence type="ECO:0000256" key="5">
    <source>
        <dbReference type="ARBA" id="ARBA00022840"/>
    </source>
</evidence>
<accession>F4RG81</accession>
<gene>
    <name evidence="12" type="ORF">MELLADRAFT_115949</name>
</gene>
<dbReference type="GO" id="GO:0004386">
    <property type="term" value="F:helicase activity"/>
    <property type="evidence" value="ECO:0007669"/>
    <property type="project" value="UniProtKB-KW"/>
</dbReference>
<feature type="domain" description="RRM" evidence="10">
    <location>
        <begin position="237"/>
        <end position="315"/>
    </location>
</feature>
<evidence type="ECO:0000256" key="9">
    <source>
        <dbReference type="SAM" id="MobiDB-lite"/>
    </source>
</evidence>
<name>F4RG81_MELLP</name>
<keyword evidence="2" id="KW-0547">Nucleotide-binding</keyword>
<evidence type="ECO:0008006" key="14">
    <source>
        <dbReference type="Google" id="ProtNLM"/>
    </source>
</evidence>
<dbReference type="Pfam" id="PF01424">
    <property type="entry name" value="R3H"/>
    <property type="match status" value="1"/>
</dbReference>
<evidence type="ECO:0000256" key="6">
    <source>
        <dbReference type="ARBA" id="ARBA00022884"/>
    </source>
</evidence>
<reference evidence="13" key="1">
    <citation type="journal article" date="2011" name="Proc. Natl. Acad. Sci. U.S.A.">
        <title>Obligate biotrophy features unraveled by the genomic analysis of rust fungi.</title>
        <authorList>
            <person name="Duplessis S."/>
            <person name="Cuomo C.A."/>
            <person name="Lin Y.-C."/>
            <person name="Aerts A."/>
            <person name="Tisserant E."/>
            <person name="Veneault-Fourrey C."/>
            <person name="Joly D.L."/>
            <person name="Hacquard S."/>
            <person name="Amselem J."/>
            <person name="Cantarel B.L."/>
            <person name="Chiu R."/>
            <person name="Coutinho P.M."/>
            <person name="Feau N."/>
            <person name="Field M."/>
            <person name="Frey P."/>
            <person name="Gelhaye E."/>
            <person name="Goldberg J."/>
            <person name="Grabherr M.G."/>
            <person name="Kodira C.D."/>
            <person name="Kohler A."/>
            <person name="Kuees U."/>
            <person name="Lindquist E.A."/>
            <person name="Lucas S.M."/>
            <person name="Mago R."/>
            <person name="Mauceli E."/>
            <person name="Morin E."/>
            <person name="Murat C."/>
            <person name="Pangilinan J.L."/>
            <person name="Park R."/>
            <person name="Pearson M."/>
            <person name="Quesneville H."/>
            <person name="Rouhier N."/>
            <person name="Sakthikumar S."/>
            <person name="Salamov A.A."/>
            <person name="Schmutz J."/>
            <person name="Selles B."/>
            <person name="Shapiro H."/>
            <person name="Tanguay P."/>
            <person name="Tuskan G.A."/>
            <person name="Henrissat B."/>
            <person name="Van de Peer Y."/>
            <person name="Rouze P."/>
            <person name="Ellis J.G."/>
            <person name="Dodds P.N."/>
            <person name="Schein J.E."/>
            <person name="Zhong S."/>
            <person name="Hamelin R.C."/>
            <person name="Grigoriev I.V."/>
            <person name="Szabo L.J."/>
            <person name="Martin F."/>
        </authorList>
    </citation>
    <scope>NUCLEOTIDE SEQUENCE [LARGE SCALE GENOMIC DNA]</scope>
    <source>
        <strain evidence="13">98AG31 / pathotype 3-4-7</strain>
    </source>
</reference>
<evidence type="ECO:0000313" key="13">
    <source>
        <dbReference type="Proteomes" id="UP000001072"/>
    </source>
</evidence>
<protein>
    <recommendedName>
        <fullName evidence="14">RRM domain-containing protein</fullName>
    </recommendedName>
</protein>
<keyword evidence="4" id="KW-0347">Helicase</keyword>
<proteinExistence type="predicted"/>
<feature type="compositionally biased region" description="Polar residues" evidence="9">
    <location>
        <begin position="106"/>
        <end position="117"/>
    </location>
</feature>
<dbReference type="SUPFAM" id="SSF82708">
    <property type="entry name" value="R3H domain"/>
    <property type="match status" value="1"/>
</dbReference>
<feature type="compositionally biased region" description="Polar residues" evidence="9">
    <location>
        <begin position="154"/>
        <end position="168"/>
    </location>
</feature>
<evidence type="ECO:0000313" key="12">
    <source>
        <dbReference type="EMBL" id="EGG08714.1"/>
    </source>
</evidence>
<comment type="subcellular location">
    <subcellularLocation>
        <location evidence="1">Nucleus</location>
    </subcellularLocation>
</comment>
<dbReference type="GO" id="GO:0016787">
    <property type="term" value="F:hydrolase activity"/>
    <property type="evidence" value="ECO:0007669"/>
    <property type="project" value="UniProtKB-KW"/>
</dbReference>
<keyword evidence="13" id="KW-1185">Reference proteome</keyword>
<dbReference type="eggNOG" id="KOG0108">
    <property type="taxonomic scope" value="Eukaryota"/>
</dbReference>
<feature type="region of interest" description="Disordered" evidence="9">
    <location>
        <begin position="199"/>
        <end position="229"/>
    </location>
</feature>
<dbReference type="Proteomes" id="UP000001072">
    <property type="component" value="Unassembled WGS sequence"/>
</dbReference>
<feature type="compositionally biased region" description="Low complexity" evidence="9">
    <location>
        <begin position="1"/>
        <end position="40"/>
    </location>
</feature>
<dbReference type="GO" id="GO:0005737">
    <property type="term" value="C:cytoplasm"/>
    <property type="evidence" value="ECO:0007669"/>
    <property type="project" value="TreeGrafter"/>
</dbReference>
<dbReference type="InterPro" id="IPR050374">
    <property type="entry name" value="RRT5_SRSF_SR"/>
</dbReference>
<dbReference type="InterPro" id="IPR036867">
    <property type="entry name" value="R3H_dom_sf"/>
</dbReference>
<dbReference type="InParanoid" id="F4RG81"/>
<dbReference type="InterPro" id="IPR035979">
    <property type="entry name" value="RBD_domain_sf"/>
</dbReference>
<dbReference type="OrthoDB" id="434258at2759"/>
<dbReference type="SMART" id="SM00393">
    <property type="entry name" value="R3H"/>
    <property type="match status" value="1"/>
</dbReference>
<dbReference type="GO" id="GO:0003677">
    <property type="term" value="F:DNA binding"/>
    <property type="evidence" value="ECO:0007669"/>
    <property type="project" value="UniProtKB-ARBA"/>
</dbReference>
<evidence type="ECO:0000256" key="8">
    <source>
        <dbReference type="PROSITE-ProRule" id="PRU00176"/>
    </source>
</evidence>
<dbReference type="SMART" id="SM00360">
    <property type="entry name" value="RRM"/>
    <property type="match status" value="1"/>
</dbReference>
<feature type="region of interest" description="Disordered" evidence="9">
    <location>
        <begin position="72"/>
        <end position="182"/>
    </location>
</feature>
<dbReference type="GeneID" id="18925721"/>
<dbReference type="Gene3D" id="3.30.70.330">
    <property type="match status" value="1"/>
</dbReference>
<dbReference type="STRING" id="747676.F4RG81"/>
<dbReference type="Gene3D" id="3.30.1370.50">
    <property type="entry name" value="R3H-like domain"/>
    <property type="match status" value="1"/>
</dbReference>
<keyword evidence="3" id="KW-0378">Hydrolase</keyword>
<dbReference type="GO" id="GO:0005634">
    <property type="term" value="C:nucleus"/>
    <property type="evidence" value="ECO:0007669"/>
    <property type="project" value="UniProtKB-SubCell"/>
</dbReference>
<dbReference type="GO" id="GO:0005524">
    <property type="term" value="F:ATP binding"/>
    <property type="evidence" value="ECO:0007669"/>
    <property type="project" value="UniProtKB-KW"/>
</dbReference>
<evidence type="ECO:0000256" key="4">
    <source>
        <dbReference type="ARBA" id="ARBA00022806"/>
    </source>
</evidence>
<dbReference type="FunCoup" id="F4RG81">
    <property type="interactions" value="264"/>
</dbReference>
<evidence type="ECO:0000256" key="7">
    <source>
        <dbReference type="ARBA" id="ARBA00023242"/>
    </source>
</evidence>
<organism evidence="13">
    <name type="scientific">Melampsora larici-populina (strain 98AG31 / pathotype 3-4-7)</name>
    <name type="common">Poplar leaf rust fungus</name>
    <dbReference type="NCBI Taxonomy" id="747676"/>
    <lineage>
        <taxon>Eukaryota</taxon>
        <taxon>Fungi</taxon>
        <taxon>Dikarya</taxon>
        <taxon>Basidiomycota</taxon>
        <taxon>Pucciniomycotina</taxon>
        <taxon>Pucciniomycetes</taxon>
        <taxon>Pucciniales</taxon>
        <taxon>Melampsoraceae</taxon>
        <taxon>Melampsora</taxon>
    </lineage>
</organism>
<dbReference type="SUPFAM" id="SSF54928">
    <property type="entry name" value="RNA-binding domain, RBD"/>
    <property type="match status" value="1"/>
</dbReference>
<evidence type="ECO:0000259" key="10">
    <source>
        <dbReference type="PROSITE" id="PS50102"/>
    </source>
</evidence>
<evidence type="ECO:0000256" key="1">
    <source>
        <dbReference type="ARBA" id="ARBA00004123"/>
    </source>
</evidence>
<keyword evidence="7" id="KW-0539">Nucleus</keyword>
<evidence type="ECO:0000259" key="11">
    <source>
        <dbReference type="PROSITE" id="PS51061"/>
    </source>
</evidence>
<dbReference type="AlphaFoldDB" id="F4RG81"/>
<dbReference type="EMBL" id="GL883100">
    <property type="protein sequence ID" value="EGG08714.1"/>
    <property type="molecule type" value="Genomic_DNA"/>
</dbReference>
<feature type="compositionally biased region" description="Polar residues" evidence="9">
    <location>
        <begin position="199"/>
        <end position="224"/>
    </location>
</feature>
<dbReference type="Pfam" id="PF00076">
    <property type="entry name" value="RRM_1"/>
    <property type="match status" value="1"/>
</dbReference>
<dbReference type="InterPro" id="IPR034186">
    <property type="entry name" value="PIN4-like_RRM"/>
</dbReference>
<dbReference type="InterPro" id="IPR012677">
    <property type="entry name" value="Nucleotide-bd_a/b_plait_sf"/>
</dbReference>
<dbReference type="RefSeq" id="XP_007408300.1">
    <property type="nucleotide sequence ID" value="XM_007408238.1"/>
</dbReference>
<dbReference type="CDD" id="cd12253">
    <property type="entry name" value="RRM_PIN4_like"/>
    <property type="match status" value="1"/>
</dbReference>
<dbReference type="GO" id="GO:0003729">
    <property type="term" value="F:mRNA binding"/>
    <property type="evidence" value="ECO:0007669"/>
    <property type="project" value="TreeGrafter"/>
</dbReference>
<keyword evidence="6 8" id="KW-0694">RNA-binding</keyword>